<reference evidence="2" key="1">
    <citation type="submission" date="2013-11" db="EMBL/GenBank/DDBJ databases">
        <authorList>
            <person name="Aslett M."/>
        </authorList>
    </citation>
    <scope>NUCLEOTIDE SEQUENCE [LARGE SCALE GENOMIC DNA]</scope>
    <source>
        <strain evidence="2">Edinburgh</strain>
    </source>
</reference>
<evidence type="ECO:0000313" key="2">
    <source>
        <dbReference type="Proteomes" id="UP000046395"/>
    </source>
</evidence>
<evidence type="ECO:0000313" key="4">
    <source>
        <dbReference type="WBParaSite" id="TMUE_2000008004.1"/>
    </source>
</evidence>
<feature type="region of interest" description="Disordered" evidence="1">
    <location>
        <begin position="76"/>
        <end position="114"/>
    </location>
</feature>
<reference evidence="2" key="2">
    <citation type="submission" date="2014-03" db="EMBL/GenBank/DDBJ databases">
        <title>The whipworm genome and dual-species transcriptomics of an intimate host-pathogen interaction.</title>
        <authorList>
            <person name="Foth B.J."/>
            <person name="Tsai I.J."/>
            <person name="Reid A.J."/>
            <person name="Bancroft A.J."/>
            <person name="Nichol S."/>
            <person name="Tracey A."/>
            <person name="Holroyd N."/>
            <person name="Cotton J.A."/>
            <person name="Stanley E.J."/>
            <person name="Zarowiecki M."/>
            <person name="Liu J.Z."/>
            <person name="Huckvale T."/>
            <person name="Cooper P.J."/>
            <person name="Grencis R.K."/>
            <person name="Berriman M."/>
        </authorList>
    </citation>
    <scope>NUCLEOTIDE SEQUENCE [LARGE SCALE GENOMIC DNA]</scope>
    <source>
        <strain evidence="2">Edinburgh</strain>
    </source>
</reference>
<evidence type="ECO:0000313" key="3">
    <source>
        <dbReference type="WBParaSite" id="TMUE_0000000362.1"/>
    </source>
</evidence>
<name>A0A5S6QLF1_TRIMR</name>
<dbReference type="WBParaSite" id="TMUE_0000000362.1">
    <property type="protein sequence ID" value="TMUE_0000000362.1"/>
    <property type="gene ID" value="WBGene00296302"/>
</dbReference>
<sequence>MRIASPKGERLSRLRESFETPMADAGKRSVGARVAHILLSFVNYSICHGRLSALHANWQLGSILEERGARTDCVGAPVARGDSPGVPLGERRQMGPRGAPAGRTEFKSAKVNLE</sequence>
<organism evidence="2 4">
    <name type="scientific">Trichuris muris</name>
    <name type="common">Mouse whipworm</name>
    <dbReference type="NCBI Taxonomy" id="70415"/>
    <lineage>
        <taxon>Eukaryota</taxon>
        <taxon>Metazoa</taxon>
        <taxon>Ecdysozoa</taxon>
        <taxon>Nematoda</taxon>
        <taxon>Enoplea</taxon>
        <taxon>Dorylaimia</taxon>
        <taxon>Trichinellida</taxon>
        <taxon>Trichuridae</taxon>
        <taxon>Trichuris</taxon>
    </lineage>
</organism>
<feature type="compositionally biased region" description="Basic and acidic residues" evidence="1">
    <location>
        <begin position="104"/>
        <end position="114"/>
    </location>
</feature>
<accession>A0A5S6QLF1</accession>
<keyword evidence="2" id="KW-1185">Reference proteome</keyword>
<proteinExistence type="predicted"/>
<protein>
    <submittedName>
        <fullName evidence="3 4">Uncharacterized protein</fullName>
    </submittedName>
</protein>
<evidence type="ECO:0000256" key="1">
    <source>
        <dbReference type="SAM" id="MobiDB-lite"/>
    </source>
</evidence>
<dbReference type="Proteomes" id="UP000046395">
    <property type="component" value="Unassembled WGS sequence"/>
</dbReference>
<dbReference type="WBParaSite" id="TMUE_2000008004.1">
    <property type="protein sequence ID" value="TMUE_2000008004.1"/>
    <property type="gene ID" value="WBGene00300122"/>
</dbReference>
<dbReference type="AlphaFoldDB" id="A0A5S6QLF1"/>
<reference evidence="3 4" key="3">
    <citation type="submission" date="2019-12" db="UniProtKB">
        <authorList>
            <consortium name="WormBaseParasite"/>
        </authorList>
    </citation>
    <scope>IDENTIFICATION</scope>
</reference>